<dbReference type="InterPro" id="IPR036390">
    <property type="entry name" value="WH_DNA-bd_sf"/>
</dbReference>
<protein>
    <submittedName>
        <fullName evidence="6">Helix-turn-helix transcriptional regulator</fullName>
    </submittedName>
</protein>
<dbReference type="GO" id="GO:0003677">
    <property type="term" value="F:DNA binding"/>
    <property type="evidence" value="ECO:0007669"/>
    <property type="project" value="UniProtKB-KW"/>
</dbReference>
<dbReference type="CDD" id="cd00090">
    <property type="entry name" value="HTH_ARSR"/>
    <property type="match status" value="1"/>
</dbReference>
<dbReference type="Pfam" id="PF12840">
    <property type="entry name" value="HTH_20"/>
    <property type="match status" value="1"/>
</dbReference>
<evidence type="ECO:0000313" key="7">
    <source>
        <dbReference type="Proteomes" id="UP000664167"/>
    </source>
</evidence>
<dbReference type="InterPro" id="IPR001845">
    <property type="entry name" value="HTH_ArsR_DNA-bd_dom"/>
</dbReference>
<dbReference type="PRINTS" id="PR00778">
    <property type="entry name" value="HTHARSR"/>
</dbReference>
<dbReference type="AlphaFoldDB" id="A0A939FC25"/>
<keyword evidence="7" id="KW-1185">Reference proteome</keyword>
<dbReference type="PANTHER" id="PTHR33154:SF12">
    <property type="entry name" value="TRANSCRIPTIONAL REGULATORY PROTEIN"/>
    <property type="match status" value="1"/>
</dbReference>
<dbReference type="EMBL" id="JAFLRJ010000271">
    <property type="protein sequence ID" value="MBO0515303.1"/>
    <property type="molecule type" value="Genomic_DNA"/>
</dbReference>
<evidence type="ECO:0000256" key="2">
    <source>
        <dbReference type="ARBA" id="ARBA00023125"/>
    </source>
</evidence>
<evidence type="ECO:0000313" key="6">
    <source>
        <dbReference type="EMBL" id="MBO0515303.1"/>
    </source>
</evidence>
<accession>A0A939FC25</accession>
<name>A0A939FC25_9ACTN</name>
<reference evidence="6" key="1">
    <citation type="submission" date="2021-03" db="EMBL/GenBank/DDBJ databases">
        <title>Streptomyces poriferae sp. nov., a novel marine sponge-derived Actinobacteria species with anti-MRSA activity.</title>
        <authorList>
            <person name="Sandoval-Powers M."/>
            <person name="Kralova S."/>
            <person name="Nguyen G.-S."/>
            <person name="Fawwal D."/>
            <person name="Degnes K."/>
            <person name="Klinkenberg G."/>
            <person name="Sletta H."/>
            <person name="Wentzel A."/>
            <person name="Liles M.R."/>
        </authorList>
    </citation>
    <scope>NUCLEOTIDE SEQUENCE</scope>
    <source>
        <strain evidence="6">DSM 41794</strain>
    </source>
</reference>
<dbReference type="GO" id="GO:0003700">
    <property type="term" value="F:DNA-binding transcription factor activity"/>
    <property type="evidence" value="ECO:0007669"/>
    <property type="project" value="InterPro"/>
</dbReference>
<proteinExistence type="predicted"/>
<feature type="domain" description="HTH arsR-type" evidence="5">
    <location>
        <begin position="61"/>
        <end position="155"/>
    </location>
</feature>
<dbReference type="InterPro" id="IPR011991">
    <property type="entry name" value="ArsR-like_HTH"/>
</dbReference>
<feature type="compositionally biased region" description="Polar residues" evidence="4">
    <location>
        <begin position="9"/>
        <end position="21"/>
    </location>
</feature>
<organism evidence="6 7">
    <name type="scientific">Streptomyces beijiangensis</name>
    <dbReference type="NCBI Taxonomy" id="163361"/>
    <lineage>
        <taxon>Bacteria</taxon>
        <taxon>Bacillati</taxon>
        <taxon>Actinomycetota</taxon>
        <taxon>Actinomycetes</taxon>
        <taxon>Kitasatosporales</taxon>
        <taxon>Streptomycetaceae</taxon>
        <taxon>Streptomyces</taxon>
    </lineage>
</organism>
<sequence>MVRDRRVQGSKSALTADSAQGSGRRRYGSYDTHRSTADVKLRWVSYNGSVATAPSTRELAHPAREDIRLEGVLHALADPMRLSVVRDLAAADEELSCSQLVLPVTKSTTTHHFRVLRESGVIQQVYRGTAKMNGLRREDLDALFPELLDSVLAAASGQADRLGGS</sequence>
<dbReference type="PROSITE" id="PS50987">
    <property type="entry name" value="HTH_ARSR_2"/>
    <property type="match status" value="1"/>
</dbReference>
<evidence type="ECO:0000256" key="3">
    <source>
        <dbReference type="ARBA" id="ARBA00023163"/>
    </source>
</evidence>
<evidence type="ECO:0000259" key="5">
    <source>
        <dbReference type="PROSITE" id="PS50987"/>
    </source>
</evidence>
<dbReference type="Gene3D" id="1.10.10.10">
    <property type="entry name" value="Winged helix-like DNA-binding domain superfamily/Winged helix DNA-binding domain"/>
    <property type="match status" value="1"/>
</dbReference>
<dbReference type="PANTHER" id="PTHR33154">
    <property type="entry name" value="TRANSCRIPTIONAL REGULATOR, ARSR FAMILY"/>
    <property type="match status" value="1"/>
</dbReference>
<dbReference type="SMART" id="SM00418">
    <property type="entry name" value="HTH_ARSR"/>
    <property type="match status" value="1"/>
</dbReference>
<evidence type="ECO:0000256" key="1">
    <source>
        <dbReference type="ARBA" id="ARBA00023015"/>
    </source>
</evidence>
<dbReference type="Proteomes" id="UP000664167">
    <property type="component" value="Unassembled WGS sequence"/>
</dbReference>
<keyword evidence="1" id="KW-0805">Transcription regulation</keyword>
<gene>
    <name evidence="6" type="ORF">J0695_26435</name>
</gene>
<feature type="region of interest" description="Disordered" evidence="4">
    <location>
        <begin position="1"/>
        <end position="31"/>
    </location>
</feature>
<evidence type="ECO:0000256" key="4">
    <source>
        <dbReference type="SAM" id="MobiDB-lite"/>
    </source>
</evidence>
<keyword evidence="2" id="KW-0238">DNA-binding</keyword>
<dbReference type="InterPro" id="IPR036388">
    <property type="entry name" value="WH-like_DNA-bd_sf"/>
</dbReference>
<dbReference type="SUPFAM" id="SSF46785">
    <property type="entry name" value="Winged helix' DNA-binding domain"/>
    <property type="match status" value="1"/>
</dbReference>
<keyword evidence="3" id="KW-0804">Transcription</keyword>
<comment type="caution">
    <text evidence="6">The sequence shown here is derived from an EMBL/GenBank/DDBJ whole genome shotgun (WGS) entry which is preliminary data.</text>
</comment>
<dbReference type="InterPro" id="IPR051081">
    <property type="entry name" value="HTH_MetalResp_TranReg"/>
</dbReference>